<name>A0ACC5Q249_DOLFA</name>
<sequence>MALEVNNIPSRNLTITNKIFQYLQAGLAVIATNTEGQSEILNEYPEAGKIIPSHDAIALASAINNLVNDPQKLAATKKTALLAAEDQLNWENQESIMLRLVTKAISR</sequence>
<dbReference type="Proteomes" id="UP000597867">
    <property type="component" value="Unassembled WGS sequence"/>
</dbReference>
<gene>
    <name evidence="1" type="ORF">IQ222_12825</name>
</gene>
<accession>A0ACC5Q249</accession>
<reference evidence="1" key="1">
    <citation type="submission" date="2020-10" db="EMBL/GenBank/DDBJ databases">
        <authorList>
            <person name="Castelo-Branco R."/>
            <person name="Eusebio N."/>
            <person name="Adriana R."/>
            <person name="Vieira A."/>
            <person name="Brugerolle De Fraissinette N."/>
            <person name="Rezende De Castro R."/>
            <person name="Schneider M.P."/>
            <person name="Vasconcelos V."/>
            <person name="Leao P.N."/>
        </authorList>
    </citation>
    <scope>NUCLEOTIDE SEQUENCE</scope>
    <source>
        <strain evidence="1">LEGE 04289</strain>
    </source>
</reference>
<keyword evidence="2" id="KW-1185">Reference proteome</keyword>
<dbReference type="EMBL" id="JADEWF010000041">
    <property type="protein sequence ID" value="MBE9219657.1"/>
    <property type="molecule type" value="Genomic_DNA"/>
</dbReference>
<proteinExistence type="predicted"/>
<evidence type="ECO:0000313" key="2">
    <source>
        <dbReference type="Proteomes" id="UP000597867"/>
    </source>
</evidence>
<protein>
    <submittedName>
        <fullName evidence="1">Glycosyltransferase</fullName>
    </submittedName>
</protein>
<evidence type="ECO:0000313" key="1">
    <source>
        <dbReference type="EMBL" id="MBE9219657.1"/>
    </source>
</evidence>
<comment type="caution">
    <text evidence="1">The sequence shown here is derived from an EMBL/GenBank/DDBJ whole genome shotgun (WGS) entry which is preliminary data.</text>
</comment>
<organism evidence="1 2">
    <name type="scientific">Dolichospermum flos-aquae LEGE 04289</name>
    <dbReference type="NCBI Taxonomy" id="1828708"/>
    <lineage>
        <taxon>Bacteria</taxon>
        <taxon>Bacillati</taxon>
        <taxon>Cyanobacteriota</taxon>
        <taxon>Cyanophyceae</taxon>
        <taxon>Nostocales</taxon>
        <taxon>Aphanizomenonaceae</taxon>
        <taxon>Dolichospermum</taxon>
    </lineage>
</organism>